<dbReference type="EC" id="4.1.3.17" evidence="7"/>
<evidence type="ECO:0000256" key="10">
    <source>
        <dbReference type="ARBA" id="ARBA00022723"/>
    </source>
</evidence>
<evidence type="ECO:0000256" key="14">
    <source>
        <dbReference type="ARBA" id="ARBA00030169"/>
    </source>
</evidence>
<dbReference type="GO" id="GO:0046395">
    <property type="term" value="P:carboxylic acid catabolic process"/>
    <property type="evidence" value="ECO:0007669"/>
    <property type="project" value="UniProtKB-ARBA"/>
</dbReference>
<comment type="subunit">
    <text evidence="6">Homohexamer.</text>
</comment>
<dbReference type="PANTHER" id="PTHR33254">
    <property type="entry name" value="4-HYDROXY-4-METHYL-2-OXOGLUTARATE ALDOLASE 3-RELATED"/>
    <property type="match status" value="1"/>
</dbReference>
<dbReference type="Gene3D" id="3.50.30.40">
    <property type="entry name" value="Ribonuclease E inhibitor RraA/RraA-like"/>
    <property type="match status" value="1"/>
</dbReference>
<sequence>MLTIGLRALGWVRGHSQGEADMRTVVVTDPPRADIESAETLGEYGVATVHEALGRVGYLGPEFRPAWPGAKMGGTAVTVVCWPGDNLMIHVAVEQCRPGDVLVVATNSPSTDGLFGELFAGALRQRGVRGAVLASGVRDVADLREMGFPVWSRAISAQGSVKATAGAVNVPIVLGGQTIHPGDVILGDDDGVTLVPRADVPRALTAAKARLDKEAATRAAFAEGELGLDRYGLRRRLPELGIEYVSYEEYVKGD</sequence>
<evidence type="ECO:0000256" key="16">
    <source>
        <dbReference type="ARBA" id="ARBA00047973"/>
    </source>
</evidence>
<comment type="cofactor">
    <cofactor evidence="2 18">
        <name>Mg(2+)</name>
        <dbReference type="ChEBI" id="CHEBI:18420"/>
    </cofactor>
</comment>
<dbReference type="NCBIfam" id="NF006731">
    <property type="entry name" value="PRK09262.1"/>
    <property type="match status" value="1"/>
</dbReference>
<comment type="similarity">
    <text evidence="17">Belongs to the LigK/PcmE family.</text>
</comment>
<dbReference type="InterPro" id="IPR005493">
    <property type="entry name" value="RraA/RraA-like"/>
</dbReference>
<evidence type="ECO:0000256" key="6">
    <source>
        <dbReference type="ARBA" id="ARBA00011643"/>
    </source>
</evidence>
<evidence type="ECO:0000313" key="20">
    <source>
        <dbReference type="Proteomes" id="UP000677082"/>
    </source>
</evidence>
<comment type="caution">
    <text evidence="19">The sequence shown here is derived from an EMBL/GenBank/DDBJ whole genome shotgun (WGS) entry which is preliminary data.</text>
</comment>
<keyword evidence="20" id="KW-1185">Reference proteome</keyword>
<comment type="subunit">
    <text evidence="5">Homotrimer.</text>
</comment>
<dbReference type="Proteomes" id="UP000677082">
    <property type="component" value="Unassembled WGS sequence"/>
</dbReference>
<comment type="cofactor">
    <cofactor evidence="3">
        <name>a divalent metal cation</name>
        <dbReference type="ChEBI" id="CHEBI:60240"/>
    </cofactor>
</comment>
<dbReference type="GO" id="GO:0046872">
    <property type="term" value="F:metal ion binding"/>
    <property type="evidence" value="ECO:0007669"/>
    <property type="project" value="UniProtKB-KW"/>
</dbReference>
<dbReference type="GO" id="GO:0019336">
    <property type="term" value="P:phenol-containing compound catabolic process"/>
    <property type="evidence" value="ECO:0007669"/>
    <property type="project" value="UniProtKB-ARBA"/>
</dbReference>
<keyword evidence="12" id="KW-0456">Lyase</keyword>
<reference evidence="19 20" key="1">
    <citation type="submission" date="2021-03" db="EMBL/GenBank/DDBJ databases">
        <title>Whole genome shotgun sequence of Actinoplanes toevensis NBRC 105298.</title>
        <authorList>
            <person name="Komaki H."/>
            <person name="Tamura T."/>
        </authorList>
    </citation>
    <scope>NUCLEOTIDE SEQUENCE [LARGE SCALE GENOMIC DNA]</scope>
    <source>
        <strain evidence="19 20">NBRC 105298</strain>
    </source>
</reference>
<comment type="function">
    <text evidence="13">Catalyzes the aldol cleavage of 4-hydroxy-4-methyl-2-oxoglutarate (HMG) into 2 molecules of pyruvate. Also contains a secondary oxaloacetate (OAA) decarboxylase activity due to the common pyruvate enolate transition state formed following C-C bond cleavage in the retro-aldol and decarboxylation reactions.</text>
</comment>
<dbReference type="EMBL" id="BOQN01000174">
    <property type="protein sequence ID" value="GIM97986.1"/>
    <property type="molecule type" value="Genomic_DNA"/>
</dbReference>
<dbReference type="GO" id="GO:0047443">
    <property type="term" value="F:4-hydroxy-4-methyl-2-oxoglutarate aldolase activity"/>
    <property type="evidence" value="ECO:0007669"/>
    <property type="project" value="UniProtKB-EC"/>
</dbReference>
<organism evidence="19 20">
    <name type="scientific">Paractinoplanes toevensis</name>
    <dbReference type="NCBI Taxonomy" id="571911"/>
    <lineage>
        <taxon>Bacteria</taxon>
        <taxon>Bacillati</taxon>
        <taxon>Actinomycetota</taxon>
        <taxon>Actinomycetes</taxon>
        <taxon>Micromonosporales</taxon>
        <taxon>Micromonosporaceae</taxon>
        <taxon>Paractinoplanes</taxon>
    </lineage>
</organism>
<evidence type="ECO:0000256" key="1">
    <source>
        <dbReference type="ARBA" id="ARBA00001342"/>
    </source>
</evidence>
<keyword evidence="11 18" id="KW-0460">Magnesium</keyword>
<gene>
    <name evidence="19" type="ORF">Ato02nite_097790</name>
</gene>
<keyword evidence="10 18" id="KW-0479">Metal-binding</keyword>
<evidence type="ECO:0000256" key="9">
    <source>
        <dbReference type="ARBA" id="ARBA00016549"/>
    </source>
</evidence>
<dbReference type="AlphaFoldDB" id="A0A919WD63"/>
<dbReference type="Pfam" id="PF03737">
    <property type="entry name" value="RraA-like"/>
    <property type="match status" value="1"/>
</dbReference>
<evidence type="ECO:0000256" key="8">
    <source>
        <dbReference type="ARBA" id="ARBA00012947"/>
    </source>
</evidence>
<dbReference type="CDD" id="cd16841">
    <property type="entry name" value="RraA_family"/>
    <property type="match status" value="1"/>
</dbReference>
<proteinExistence type="inferred from homology"/>
<evidence type="ECO:0000256" key="5">
    <source>
        <dbReference type="ARBA" id="ARBA00011233"/>
    </source>
</evidence>
<dbReference type="EC" id="4.1.1.112" evidence="8"/>
<evidence type="ECO:0000256" key="11">
    <source>
        <dbReference type="ARBA" id="ARBA00022842"/>
    </source>
</evidence>
<dbReference type="GO" id="GO:0008948">
    <property type="term" value="F:oxaloacetate decarboxylase activity"/>
    <property type="evidence" value="ECO:0007669"/>
    <property type="project" value="UniProtKB-EC"/>
</dbReference>
<feature type="binding site" evidence="18">
    <location>
        <position position="138"/>
    </location>
    <ligand>
        <name>substrate</name>
    </ligand>
</feature>
<dbReference type="GO" id="GO:0032787">
    <property type="term" value="P:monocarboxylic acid metabolic process"/>
    <property type="evidence" value="ECO:0007669"/>
    <property type="project" value="UniProtKB-ARBA"/>
</dbReference>
<evidence type="ECO:0000313" key="19">
    <source>
        <dbReference type="EMBL" id="GIM97986.1"/>
    </source>
</evidence>
<evidence type="ECO:0000256" key="12">
    <source>
        <dbReference type="ARBA" id="ARBA00023239"/>
    </source>
</evidence>
<protein>
    <recommendedName>
        <fullName evidence="9">Putative 4-hydroxy-4-methyl-2-oxoglutarate aldolase</fullName>
        <ecNumber evidence="8">4.1.1.112</ecNumber>
        <ecNumber evidence="7">4.1.3.17</ecNumber>
    </recommendedName>
    <alternativeName>
        <fullName evidence="15">Oxaloacetate decarboxylase</fullName>
    </alternativeName>
    <alternativeName>
        <fullName evidence="14">RraA-like protein</fullName>
    </alternativeName>
</protein>
<evidence type="ECO:0000256" key="2">
    <source>
        <dbReference type="ARBA" id="ARBA00001946"/>
    </source>
</evidence>
<evidence type="ECO:0000256" key="18">
    <source>
        <dbReference type="PIRSR" id="PIRSR605493-1"/>
    </source>
</evidence>
<accession>A0A919WD63</accession>
<evidence type="ECO:0000256" key="4">
    <source>
        <dbReference type="ARBA" id="ARBA00008621"/>
    </source>
</evidence>
<evidence type="ECO:0000256" key="13">
    <source>
        <dbReference type="ARBA" id="ARBA00025046"/>
    </source>
</evidence>
<name>A0A919WD63_9ACTN</name>
<comment type="catalytic activity">
    <reaction evidence="1">
        <text>4-hydroxy-4-methyl-2-oxoglutarate = 2 pyruvate</text>
        <dbReference type="Rhea" id="RHEA:22748"/>
        <dbReference type="ChEBI" id="CHEBI:15361"/>
        <dbReference type="ChEBI" id="CHEBI:58276"/>
        <dbReference type="EC" id="4.1.3.17"/>
    </reaction>
</comment>
<evidence type="ECO:0000256" key="17">
    <source>
        <dbReference type="ARBA" id="ARBA00061585"/>
    </source>
</evidence>
<dbReference type="SUPFAM" id="SSF89562">
    <property type="entry name" value="RraA-like"/>
    <property type="match status" value="1"/>
</dbReference>
<evidence type="ECO:0000256" key="7">
    <source>
        <dbReference type="ARBA" id="ARBA00012213"/>
    </source>
</evidence>
<evidence type="ECO:0000256" key="3">
    <source>
        <dbReference type="ARBA" id="ARBA00001968"/>
    </source>
</evidence>
<comment type="catalytic activity">
    <reaction evidence="16">
        <text>oxaloacetate + H(+) = pyruvate + CO2</text>
        <dbReference type="Rhea" id="RHEA:15641"/>
        <dbReference type="ChEBI" id="CHEBI:15361"/>
        <dbReference type="ChEBI" id="CHEBI:15378"/>
        <dbReference type="ChEBI" id="CHEBI:16452"/>
        <dbReference type="ChEBI" id="CHEBI:16526"/>
        <dbReference type="EC" id="4.1.1.112"/>
    </reaction>
</comment>
<dbReference type="InterPro" id="IPR036704">
    <property type="entry name" value="RraA/RraA-like_sf"/>
</dbReference>
<dbReference type="PANTHER" id="PTHR33254:SF16">
    <property type="entry name" value="BLR3842 PROTEIN"/>
    <property type="match status" value="1"/>
</dbReference>
<dbReference type="FunFam" id="3.50.30.40:FF:000002">
    <property type="entry name" value="4-carboxy-4-hydroxy-2-oxoadipate aldolase/oxaloacetate decarboxylase"/>
    <property type="match status" value="1"/>
</dbReference>
<feature type="binding site" evidence="18">
    <location>
        <position position="139"/>
    </location>
    <ligand>
        <name>Mg(2+)</name>
        <dbReference type="ChEBI" id="CHEBI:18420"/>
    </ligand>
</feature>
<evidence type="ECO:0000256" key="15">
    <source>
        <dbReference type="ARBA" id="ARBA00032305"/>
    </source>
</evidence>
<comment type="similarity">
    <text evidence="4">Belongs to the class II aldolase/RraA-like family.</text>
</comment>